<reference evidence="1" key="1">
    <citation type="submission" date="2019-11" db="UniProtKB">
        <authorList>
            <consortium name="WormBaseParasite"/>
        </authorList>
    </citation>
    <scope>IDENTIFICATION</scope>
</reference>
<proteinExistence type="predicted"/>
<organism evidence="1">
    <name type="scientific">Mesocestoides corti</name>
    <name type="common">Flatworm</name>
    <dbReference type="NCBI Taxonomy" id="53468"/>
    <lineage>
        <taxon>Eukaryota</taxon>
        <taxon>Metazoa</taxon>
        <taxon>Spiralia</taxon>
        <taxon>Lophotrochozoa</taxon>
        <taxon>Platyhelminthes</taxon>
        <taxon>Cestoda</taxon>
        <taxon>Eucestoda</taxon>
        <taxon>Cyclophyllidea</taxon>
        <taxon>Mesocestoididae</taxon>
        <taxon>Mesocestoides</taxon>
    </lineage>
</organism>
<protein>
    <submittedName>
        <fullName evidence="1">Ovule protein</fullName>
    </submittedName>
</protein>
<accession>A0A5K3FLS7</accession>
<dbReference type="AlphaFoldDB" id="A0A5K3FLS7"/>
<name>A0A5K3FLS7_MESCO</name>
<dbReference type="WBParaSite" id="MCU_009463-RA">
    <property type="protein sequence ID" value="MCU_009463-RA"/>
    <property type="gene ID" value="MCU_009463"/>
</dbReference>
<sequence length="69" mass="7883">MFPKNCCESCLIIPLFRSLYLRHRVPPLRNLAPAARSFNFSFIHTNIYLGLSSRLCLDVSAVMTHTSEL</sequence>
<evidence type="ECO:0000313" key="1">
    <source>
        <dbReference type="WBParaSite" id="MCU_009463-RA"/>
    </source>
</evidence>